<evidence type="ECO:0000256" key="2">
    <source>
        <dbReference type="SAM" id="SignalP"/>
    </source>
</evidence>
<dbReference type="EMBL" id="CP150951">
    <property type="protein sequence ID" value="WZC49885.1"/>
    <property type="molecule type" value="Genomic_DNA"/>
</dbReference>
<evidence type="ECO:0000313" key="3">
    <source>
        <dbReference type="EMBL" id="WZC49885.1"/>
    </source>
</evidence>
<keyword evidence="1" id="KW-0812">Transmembrane</keyword>
<dbReference type="RefSeq" id="WP_341367995.1">
    <property type="nucleotide sequence ID" value="NZ_CP150951.2"/>
</dbReference>
<keyword evidence="4" id="KW-1185">Reference proteome</keyword>
<reference evidence="4" key="1">
    <citation type="submission" date="2024-04" db="EMBL/GenBank/DDBJ databases">
        <title>Phylogenomic analyses of a clade within the roseobacter group suggest taxonomic reassignments of species of the genera Aestuariivita, Citreicella, Loktanella, Nautella, Pelagibaca, Ruegeria, Thalassobius, Thiobacimonas and Tropicibacter, and the proposal o.</title>
        <authorList>
            <person name="Jeon C.O."/>
        </authorList>
    </citation>
    <scope>NUCLEOTIDE SEQUENCE [LARGE SCALE GENOMIC DNA]</scope>
    <source>
        <strain evidence="4">BS5-3</strain>
    </source>
</reference>
<keyword evidence="1" id="KW-0472">Membrane</keyword>
<keyword evidence="2" id="KW-0732">Signal</keyword>
<dbReference type="Proteomes" id="UP001440612">
    <property type="component" value="Chromosome"/>
</dbReference>
<gene>
    <name evidence="3" type="ORF">AABB29_04345</name>
</gene>
<feature type="transmembrane region" description="Helical" evidence="1">
    <location>
        <begin position="50"/>
        <end position="69"/>
    </location>
</feature>
<evidence type="ECO:0000313" key="4">
    <source>
        <dbReference type="Proteomes" id="UP001440612"/>
    </source>
</evidence>
<proteinExistence type="predicted"/>
<evidence type="ECO:0000256" key="1">
    <source>
        <dbReference type="SAM" id="Phobius"/>
    </source>
</evidence>
<evidence type="ECO:0008006" key="5">
    <source>
        <dbReference type="Google" id="ProtNLM"/>
    </source>
</evidence>
<sequence length="74" mass="7203">MRFTTTLAAAAALAVSGFAAQAGGLSDEVMEAPVVAVEPAPEPAGSSINSTYVIVGVLAALVIAAAVAAEDDDE</sequence>
<protein>
    <recommendedName>
        <fullName evidence="5">Ferrochelatase</fullName>
    </recommendedName>
</protein>
<accession>A0ABZ2V6Y4</accession>
<keyword evidence="1" id="KW-1133">Transmembrane helix</keyword>
<feature type="signal peptide" evidence="2">
    <location>
        <begin position="1"/>
        <end position="22"/>
    </location>
</feature>
<organism evidence="3 4">
    <name type="scientific">Yoonia phaeophyticola</name>
    <dbReference type="NCBI Taxonomy" id="3137369"/>
    <lineage>
        <taxon>Bacteria</taxon>
        <taxon>Pseudomonadati</taxon>
        <taxon>Pseudomonadota</taxon>
        <taxon>Alphaproteobacteria</taxon>
        <taxon>Rhodobacterales</taxon>
        <taxon>Paracoccaceae</taxon>
        <taxon>Yoonia</taxon>
    </lineage>
</organism>
<name>A0ABZ2V6Y4_9RHOB</name>
<feature type="chain" id="PRO_5047157273" description="Ferrochelatase" evidence="2">
    <location>
        <begin position="23"/>
        <end position="74"/>
    </location>
</feature>